<evidence type="ECO:0000313" key="7">
    <source>
        <dbReference type="Proteomes" id="UP001329825"/>
    </source>
</evidence>
<comment type="subcellular location">
    <subcellularLocation>
        <location evidence="1">Membrane</location>
    </subcellularLocation>
</comment>
<sequence>MGLGPVTWVVLPEVMPAHAVTAAGSIGLAVNWSTNFCISAIFLPVQKWLSGGKDASEGNVFFVLAVTCLAAIIGMKVAFKAQDRVAL</sequence>
<dbReference type="InterPro" id="IPR036259">
    <property type="entry name" value="MFS_trans_sf"/>
</dbReference>
<protein>
    <recommendedName>
        <fullName evidence="8">Major facilitator superfamily (MFS) profile domain-containing protein</fullName>
    </recommendedName>
</protein>
<evidence type="ECO:0008006" key="8">
    <source>
        <dbReference type="Google" id="ProtNLM"/>
    </source>
</evidence>
<evidence type="ECO:0000256" key="5">
    <source>
        <dbReference type="SAM" id="Phobius"/>
    </source>
</evidence>
<accession>A0ABZ1CRB3</accession>
<dbReference type="Pfam" id="PF00083">
    <property type="entry name" value="Sugar_tr"/>
    <property type="match status" value="1"/>
</dbReference>
<name>A0ABZ1CRB3_9TREE</name>
<gene>
    <name evidence="6" type="ORF">IL334_001216</name>
</gene>
<reference evidence="6 7" key="1">
    <citation type="submission" date="2024-01" db="EMBL/GenBank/DDBJ databases">
        <title>Comparative genomics of Cryptococcus and Kwoniella reveals pathogenesis evolution and contrasting modes of karyotype evolution via chromosome fusion or intercentromeric recombination.</title>
        <authorList>
            <person name="Coelho M.A."/>
            <person name="David-Palma M."/>
            <person name="Shea T."/>
            <person name="Bowers K."/>
            <person name="McGinley-Smith S."/>
            <person name="Mohammad A.W."/>
            <person name="Gnirke A."/>
            <person name="Yurkov A.M."/>
            <person name="Nowrousian M."/>
            <person name="Sun S."/>
            <person name="Cuomo C.A."/>
            <person name="Heitman J."/>
        </authorList>
    </citation>
    <scope>NUCLEOTIDE SEQUENCE [LARGE SCALE GENOMIC DNA]</scope>
    <source>
        <strain evidence="6">CBS 11374</strain>
    </source>
</reference>
<dbReference type="GeneID" id="87953347"/>
<dbReference type="Proteomes" id="UP001329825">
    <property type="component" value="Chromosome 1"/>
</dbReference>
<dbReference type="Gene3D" id="1.20.1250.20">
    <property type="entry name" value="MFS general substrate transporter like domains"/>
    <property type="match status" value="1"/>
</dbReference>
<evidence type="ECO:0000256" key="2">
    <source>
        <dbReference type="ARBA" id="ARBA00022692"/>
    </source>
</evidence>
<keyword evidence="2 5" id="KW-0812">Transmembrane</keyword>
<evidence type="ECO:0000256" key="4">
    <source>
        <dbReference type="ARBA" id="ARBA00023136"/>
    </source>
</evidence>
<dbReference type="RefSeq" id="XP_062789025.1">
    <property type="nucleotide sequence ID" value="XM_062932974.1"/>
</dbReference>
<keyword evidence="3 5" id="KW-1133">Transmembrane helix</keyword>
<dbReference type="InterPro" id="IPR005828">
    <property type="entry name" value="MFS_sugar_transport-like"/>
</dbReference>
<proteinExistence type="predicted"/>
<evidence type="ECO:0000256" key="1">
    <source>
        <dbReference type="ARBA" id="ARBA00004370"/>
    </source>
</evidence>
<evidence type="ECO:0000313" key="6">
    <source>
        <dbReference type="EMBL" id="WRT64285.1"/>
    </source>
</evidence>
<keyword evidence="7" id="KW-1185">Reference proteome</keyword>
<dbReference type="EMBL" id="CP141881">
    <property type="protein sequence ID" value="WRT64285.1"/>
    <property type="molecule type" value="Genomic_DNA"/>
</dbReference>
<evidence type="ECO:0000256" key="3">
    <source>
        <dbReference type="ARBA" id="ARBA00022989"/>
    </source>
</evidence>
<keyword evidence="4 5" id="KW-0472">Membrane</keyword>
<feature type="transmembrane region" description="Helical" evidence="5">
    <location>
        <begin position="60"/>
        <end position="79"/>
    </location>
</feature>
<organism evidence="6 7">
    <name type="scientific">Kwoniella shivajii</name>
    <dbReference type="NCBI Taxonomy" id="564305"/>
    <lineage>
        <taxon>Eukaryota</taxon>
        <taxon>Fungi</taxon>
        <taxon>Dikarya</taxon>
        <taxon>Basidiomycota</taxon>
        <taxon>Agaricomycotina</taxon>
        <taxon>Tremellomycetes</taxon>
        <taxon>Tremellales</taxon>
        <taxon>Cryptococcaceae</taxon>
        <taxon>Kwoniella</taxon>
    </lineage>
</organism>